<dbReference type="Pfam" id="PF13250">
    <property type="entry name" value="SNIPE"/>
    <property type="match status" value="1"/>
</dbReference>
<reference evidence="2 3" key="1">
    <citation type="submission" date="2012-10" db="EMBL/GenBank/DDBJ databases">
        <title>Genome sequence of Vibrio Cholerae HENC-02.</title>
        <authorList>
            <person name="Eppinger M."/>
            <person name="Hasan N.A."/>
            <person name="Sengamalay N."/>
            <person name="Hine E."/>
            <person name="Su Q."/>
            <person name="Daugherty S.C."/>
            <person name="Young S."/>
            <person name="Sadzewicz L."/>
            <person name="Tallon L."/>
            <person name="Cebula T.A."/>
            <person name="Ravel J."/>
            <person name="Colwell R.R."/>
        </authorList>
    </citation>
    <scope>NUCLEOTIDE SEQUENCE [LARGE SCALE GENOMIC DNA]</scope>
    <source>
        <strain evidence="2 3">HENC-02</strain>
    </source>
</reference>
<comment type="caution">
    <text evidence="2">The sequence shown here is derived from an EMBL/GenBank/DDBJ whole genome shotgun (WGS) entry which is preliminary data.</text>
</comment>
<dbReference type="AlphaFoldDB" id="A0A454CWE1"/>
<feature type="domain" description="SNIPE associated" evidence="1">
    <location>
        <begin position="1"/>
        <end position="59"/>
    </location>
</feature>
<dbReference type="Proteomes" id="UP000008367">
    <property type="component" value="Unassembled WGS sequence"/>
</dbReference>
<evidence type="ECO:0000313" key="2">
    <source>
        <dbReference type="EMBL" id="EKM30715.1"/>
    </source>
</evidence>
<sequence>MTDKSIRLTARAFNNECEAAIANCTWKNVVKMQERIRKAFTAINQLNEPNAISITDKYL</sequence>
<evidence type="ECO:0000313" key="3">
    <source>
        <dbReference type="Proteomes" id="UP000008367"/>
    </source>
</evidence>
<proteinExistence type="predicted"/>
<dbReference type="EMBL" id="AJSR01001519">
    <property type="protein sequence ID" value="EKM30715.1"/>
    <property type="molecule type" value="Genomic_DNA"/>
</dbReference>
<accession>A0A454CWE1</accession>
<name>A0A454CWE1_VIBHA</name>
<dbReference type="InterPro" id="IPR025280">
    <property type="entry name" value="SNIPE"/>
</dbReference>
<gene>
    <name evidence="2" type="ORF">VCHENC02_3574A</name>
</gene>
<evidence type="ECO:0000259" key="1">
    <source>
        <dbReference type="Pfam" id="PF13250"/>
    </source>
</evidence>
<protein>
    <submittedName>
        <fullName evidence="2">Gp19 domain protein</fullName>
    </submittedName>
</protein>
<feature type="non-terminal residue" evidence="2">
    <location>
        <position position="59"/>
    </location>
</feature>
<organism evidence="2 3">
    <name type="scientific">Vibrio harveyi</name>
    <name type="common">Beneckea harveyi</name>
    <dbReference type="NCBI Taxonomy" id="669"/>
    <lineage>
        <taxon>Bacteria</taxon>
        <taxon>Pseudomonadati</taxon>
        <taxon>Pseudomonadota</taxon>
        <taxon>Gammaproteobacteria</taxon>
        <taxon>Vibrionales</taxon>
        <taxon>Vibrionaceae</taxon>
        <taxon>Vibrio</taxon>
    </lineage>
</organism>